<dbReference type="PROSITE" id="PS51736">
    <property type="entry name" value="RECOMBINASES_3"/>
    <property type="match status" value="1"/>
</dbReference>
<evidence type="ECO:0000256" key="2">
    <source>
        <dbReference type="ARBA" id="ARBA00022908"/>
    </source>
</evidence>
<evidence type="ECO:0000256" key="1">
    <source>
        <dbReference type="ARBA" id="ARBA00009913"/>
    </source>
</evidence>
<keyword evidence="2" id="KW-0229">DNA integration</keyword>
<dbReference type="InterPro" id="IPR036162">
    <property type="entry name" value="Resolvase-like_N_sf"/>
</dbReference>
<dbReference type="EMBL" id="FOCO01000081">
    <property type="protein sequence ID" value="SEO28212.1"/>
    <property type="molecule type" value="Genomic_DNA"/>
</dbReference>
<keyword evidence="4" id="KW-0238">DNA-binding</keyword>
<organism evidence="8 9">
    <name type="scientific">Pseudorhodobacter antarcticus</name>
    <dbReference type="NCBI Taxonomy" id="1077947"/>
    <lineage>
        <taxon>Bacteria</taxon>
        <taxon>Pseudomonadati</taxon>
        <taxon>Pseudomonadota</taxon>
        <taxon>Alphaproteobacteria</taxon>
        <taxon>Rhodobacterales</taxon>
        <taxon>Paracoccaceae</taxon>
        <taxon>Pseudorhodobacter</taxon>
    </lineage>
</organism>
<protein>
    <submittedName>
        <fullName evidence="8">Site-specific DNA recombinase</fullName>
    </submittedName>
</protein>
<dbReference type="SUPFAM" id="SSF53041">
    <property type="entry name" value="Resolvase-like"/>
    <property type="match status" value="1"/>
</dbReference>
<dbReference type="STRING" id="1077947.SAMN05216227_10815"/>
<evidence type="ECO:0000256" key="4">
    <source>
        <dbReference type="ARBA" id="ARBA00023125"/>
    </source>
</evidence>
<evidence type="ECO:0000256" key="5">
    <source>
        <dbReference type="ARBA" id="ARBA00023172"/>
    </source>
</evidence>
<reference evidence="8 9" key="1">
    <citation type="submission" date="2016-10" db="EMBL/GenBank/DDBJ databases">
        <authorList>
            <person name="de Groot N.N."/>
        </authorList>
    </citation>
    <scope>NUCLEOTIDE SEQUENCE [LARGE SCALE GENOMIC DNA]</scope>
    <source>
        <strain evidence="8 9">CGMCC 1.10836</strain>
    </source>
</reference>
<evidence type="ECO:0000256" key="3">
    <source>
        <dbReference type="ARBA" id="ARBA00023100"/>
    </source>
</evidence>
<dbReference type="Gene3D" id="3.40.50.1390">
    <property type="entry name" value="Resolvase, N-terminal catalytic domain"/>
    <property type="match status" value="1"/>
</dbReference>
<dbReference type="RefSeq" id="WP_050518506.1">
    <property type="nucleotide sequence ID" value="NZ_FOCO01000081.1"/>
</dbReference>
<sequence>MLIGYARTSTTDQKAGLEAQLRDLSQAACERVFQEEVSSVDKDGRGQLEEALQFIREGDVLVVTKLDRLARSVKHLLEITERLETKNATLRIIGMGIDTATPNGRLMLNLLGSIAQFEREIMLERQREGIAKAKADGKYRGRKPTEENKVEEIRRLVHVDGLSATEAAKRAGVARATAYRVLKDA</sequence>
<keyword evidence="5" id="KW-0233">DNA recombination</keyword>
<dbReference type="InterPro" id="IPR006119">
    <property type="entry name" value="Resolv_N"/>
</dbReference>
<gene>
    <name evidence="8" type="ORF">SAMN05216227_10815</name>
</gene>
<dbReference type="OrthoDB" id="2290206at2"/>
<dbReference type="SMART" id="SM00857">
    <property type="entry name" value="Resolvase"/>
    <property type="match status" value="1"/>
</dbReference>
<dbReference type="InterPro" id="IPR050639">
    <property type="entry name" value="SSR_resolvase"/>
</dbReference>
<dbReference type="Proteomes" id="UP000183002">
    <property type="component" value="Unassembled WGS sequence"/>
</dbReference>
<dbReference type="GO" id="GO:0003677">
    <property type="term" value="F:DNA binding"/>
    <property type="evidence" value="ECO:0007669"/>
    <property type="project" value="UniProtKB-KW"/>
</dbReference>
<dbReference type="PROSITE" id="PS00398">
    <property type="entry name" value="RECOMBINASES_2"/>
    <property type="match status" value="1"/>
</dbReference>
<dbReference type="PANTHER" id="PTHR30461">
    <property type="entry name" value="DNA-INVERTASE FROM LAMBDOID PROPHAGE"/>
    <property type="match status" value="1"/>
</dbReference>
<feature type="active site" description="O-(5'-phospho-DNA)-serine intermediate" evidence="6">
    <location>
        <position position="9"/>
    </location>
</feature>
<evidence type="ECO:0000259" key="7">
    <source>
        <dbReference type="PROSITE" id="PS51736"/>
    </source>
</evidence>
<dbReference type="CDD" id="cd03768">
    <property type="entry name" value="SR_ResInv"/>
    <property type="match status" value="1"/>
</dbReference>
<proteinExistence type="inferred from homology"/>
<keyword evidence="9" id="KW-1185">Reference proteome</keyword>
<accession>A0A1H8NFB2</accession>
<evidence type="ECO:0000256" key="6">
    <source>
        <dbReference type="PIRSR" id="PIRSR606118-50"/>
    </source>
</evidence>
<dbReference type="FunFam" id="3.40.50.1390:FF:000001">
    <property type="entry name" value="DNA recombinase"/>
    <property type="match status" value="1"/>
</dbReference>
<evidence type="ECO:0000313" key="9">
    <source>
        <dbReference type="Proteomes" id="UP000183002"/>
    </source>
</evidence>
<dbReference type="GO" id="GO:0000150">
    <property type="term" value="F:DNA strand exchange activity"/>
    <property type="evidence" value="ECO:0007669"/>
    <property type="project" value="UniProtKB-KW"/>
</dbReference>
<name>A0A1H8NFB2_9RHOB</name>
<dbReference type="AlphaFoldDB" id="A0A1H8NFB2"/>
<keyword evidence="3" id="KW-0230">DNA invertase</keyword>
<evidence type="ECO:0000313" key="8">
    <source>
        <dbReference type="EMBL" id="SEO28212.1"/>
    </source>
</evidence>
<dbReference type="GO" id="GO:0015074">
    <property type="term" value="P:DNA integration"/>
    <property type="evidence" value="ECO:0007669"/>
    <property type="project" value="UniProtKB-KW"/>
</dbReference>
<dbReference type="PANTHER" id="PTHR30461:SF26">
    <property type="entry name" value="RESOLVASE HOMOLOG YNEB"/>
    <property type="match status" value="1"/>
</dbReference>
<feature type="domain" description="Resolvase/invertase-type recombinase catalytic" evidence="7">
    <location>
        <begin position="1"/>
        <end position="137"/>
    </location>
</feature>
<dbReference type="InterPro" id="IPR006118">
    <property type="entry name" value="Recombinase_CS"/>
</dbReference>
<comment type="similarity">
    <text evidence="1">Belongs to the site-specific recombinase resolvase family.</text>
</comment>
<dbReference type="Pfam" id="PF00239">
    <property type="entry name" value="Resolvase"/>
    <property type="match status" value="1"/>
</dbReference>